<gene>
    <name evidence="14" type="ORF">K402DRAFT_186817</name>
</gene>
<dbReference type="SMART" id="SM01281">
    <property type="entry name" value="Med12"/>
    <property type="match status" value="1"/>
</dbReference>
<feature type="compositionally biased region" description="Low complexity" evidence="12">
    <location>
        <begin position="30"/>
        <end position="44"/>
    </location>
</feature>
<feature type="region of interest" description="Disordered" evidence="12">
    <location>
        <begin position="1445"/>
        <end position="1486"/>
    </location>
</feature>
<feature type="compositionally biased region" description="Polar residues" evidence="12">
    <location>
        <begin position="1595"/>
        <end position="1606"/>
    </location>
</feature>
<evidence type="ECO:0000256" key="10">
    <source>
        <dbReference type="ARBA" id="ARBA00025661"/>
    </source>
</evidence>
<evidence type="ECO:0000256" key="12">
    <source>
        <dbReference type="SAM" id="MobiDB-lite"/>
    </source>
</evidence>
<keyword evidence="15" id="KW-1185">Reference proteome</keyword>
<dbReference type="GO" id="GO:0016592">
    <property type="term" value="C:mediator complex"/>
    <property type="evidence" value="ECO:0007669"/>
    <property type="project" value="InterPro"/>
</dbReference>
<dbReference type="OrthoDB" id="20828at2759"/>
<evidence type="ECO:0000256" key="11">
    <source>
        <dbReference type="ARBA" id="ARBA00032010"/>
    </source>
</evidence>
<evidence type="ECO:0000313" key="14">
    <source>
        <dbReference type="EMBL" id="KAF1982842.1"/>
    </source>
</evidence>
<feature type="compositionally biased region" description="Polar residues" evidence="12">
    <location>
        <begin position="1"/>
        <end position="10"/>
    </location>
</feature>
<comment type="similarity">
    <text evidence="2">Belongs to the Mediator complex subunit 12 family.</text>
</comment>
<dbReference type="EMBL" id="ML977180">
    <property type="protein sequence ID" value="KAF1982842.1"/>
    <property type="molecule type" value="Genomic_DNA"/>
</dbReference>
<dbReference type="GO" id="GO:0006357">
    <property type="term" value="P:regulation of transcription by RNA polymerase II"/>
    <property type="evidence" value="ECO:0007669"/>
    <property type="project" value="InterPro"/>
</dbReference>
<sequence length="1664" mass="182985">MTSRSALGNQQPPPQRLPPRGAPKPPPPAARARSSAATARSAAGDARRPEVFIDLTDDIDKPSSSADSAAGDKGQLGSAGSSQTLLSPNTAQSAQQNAFQRGRSQLGVDTGSSQIAAQSSSGDYFAPLPFPPRPGNRQHGSKPKVSKLAHDGVKEPRKHNIVKPIAPPPEAICFPSGKAVDFFPWTGGHVEDVLNENVIKTGFVNKPIVAAEPNTGRPSFWPQVKNKGGLQILSNALVAVLDKRQALGRVTAPSTFKPPPRVTLTDTKREGWLKDLANPNCALRRLSRTIPHGIRGKVLLEQCLNKNIPVPRAVWLSKCVGANEMRAFKRKGATGPSTIGGATKWVREWTRDVEQFIEGTMALWSRENENWKIKMDYALRLASHLYSEQLLDKDHYLEWIVRSLKDSSIERIPLWLLQVEIYWKDLVAVRKWGCGIAESLLSCMDSVTNASDGVNVSFEFLINNLKRRIIILAESQKRCFIIPRIWKKYEQLLKSILPAGSSSRIMMELSNRNARLISTEAGSGKPRTTPRRQLFSLLDSVGLHVSFKTLSSDCLALFEDKRELVTALLQWASSIFRFGEHRTYIAIHLLRRWRSQSNDVDSTILGFLVKLQHLHGVDEQNVFQIIAELIRSRHFSASQYLQWLIANGVTFSKMDLQSGAPAYVRFIDAIPLDRLSYSDVNLRSMILKSLNADSAGEEKTISRVQDFVLQKLPDFTDEDPDPMQVDGDVDLGKQSITVKCSVGHWLRGEVAHHTTAPSRPRIVKFDVEDSSGEEEHMTVTPTQFYIIRDVFEQIGDYSVFADVLQIISNSSDSILLAAVADTLNHHPRTFAAIGALTPIYDNLVERHRILRNQQPLDRSFLLALADLCTNIEGDPRIAMQLKQDLLTMEQRAAVNVCSPVSDDMFQILQSTKSKSDDEIDQILASGTSMDEQIMSRVLERITMRLQQQLEEGTVEKANFSNWFYRLRAFDDRAFDKLATQWLLSLFADGTQQQLLHFAITALVGSRCKTLKSILEAGLGVSKAAHSIEQAGGVVLEVLRCALPTTTSESPSPTADAYRTRLEQQRLIDNFTTDLVPLLGQSLKVCSELKDQEALHSMLLSEPVSSHLRAMATNDSKMLSKLLETGLSRTSSSPTSQLLVHLVDPSNSIGVGNLASAEQISRLVDVADDISLPLCRLLKETLLREDDAAKEDGDIGLADAMLEVLKSAVDQEKPNWQELVSGLERDTARKVREHAEGQILLAASKLVSAPTTVGDKNSAIDSNVLQRYLTVIELTASSISPTGEAQMTQALIERLRSFAEILTPPPLSAAIDPPGDTQPTARADIHEIDTWLHPLLHLALLHKSSFSAKSTTPNQPQLPNHNESPSILPILCTLITHPHLQQAPTTISYLCDVAALFEDDLTDEARAQFARTEVPRSRRDPRIVFLFGSPDTGDSWLGLVTSANIAQTHAPPTPGPQTPAPQTPGPLGARGQAPGQPLPHQQQQQGGFWNRAALQQQQQQRPPNLQRQISQGQFQGLYQQQQQQGVYGGMNQAGRPGYAQQQQQQMGERGMGMTSTLPSQQQQQQQARQSPAPTPTNAANPNASPRPASPIPPTPNLNRSNTTNNHWNPPISFPIRRWEILPDTSTATAFYGPGAGVAMGGGVTVGSGANETAVSLALFGARRVG</sequence>
<dbReference type="GO" id="GO:0003712">
    <property type="term" value="F:transcription coregulator activity"/>
    <property type="evidence" value="ECO:0007669"/>
    <property type="project" value="InterPro"/>
</dbReference>
<evidence type="ECO:0000256" key="4">
    <source>
        <dbReference type="ARBA" id="ARBA00019622"/>
    </source>
</evidence>
<feature type="compositionally biased region" description="Low complexity" evidence="12">
    <location>
        <begin position="111"/>
        <end position="122"/>
    </location>
</feature>
<feature type="compositionally biased region" description="Low complexity" evidence="12">
    <location>
        <begin position="1553"/>
        <end position="1585"/>
    </location>
</feature>
<comment type="subunit">
    <text evidence="3">Component of the SRB8-11 complex, which itself associates with the Mediator complex.</text>
</comment>
<evidence type="ECO:0000256" key="1">
    <source>
        <dbReference type="ARBA" id="ARBA00004123"/>
    </source>
</evidence>
<evidence type="ECO:0000259" key="13">
    <source>
        <dbReference type="SMART" id="SM01281"/>
    </source>
</evidence>
<feature type="compositionally biased region" description="Pro residues" evidence="12">
    <location>
        <begin position="1450"/>
        <end position="1463"/>
    </location>
</feature>
<name>A0A6G1GPU2_9PEZI</name>
<feature type="region of interest" description="Disordered" evidence="12">
    <location>
        <begin position="1526"/>
        <end position="1607"/>
    </location>
</feature>
<evidence type="ECO:0000256" key="7">
    <source>
        <dbReference type="ARBA" id="ARBA00023159"/>
    </source>
</evidence>
<evidence type="ECO:0000256" key="8">
    <source>
        <dbReference type="ARBA" id="ARBA00023163"/>
    </source>
</evidence>
<feature type="compositionally biased region" description="Pro residues" evidence="12">
    <location>
        <begin position="11"/>
        <end position="29"/>
    </location>
</feature>
<organism evidence="14 15">
    <name type="scientific">Aulographum hederae CBS 113979</name>
    <dbReference type="NCBI Taxonomy" id="1176131"/>
    <lineage>
        <taxon>Eukaryota</taxon>
        <taxon>Fungi</taxon>
        <taxon>Dikarya</taxon>
        <taxon>Ascomycota</taxon>
        <taxon>Pezizomycotina</taxon>
        <taxon>Dothideomycetes</taxon>
        <taxon>Pleosporomycetidae</taxon>
        <taxon>Aulographales</taxon>
        <taxon>Aulographaceae</taxon>
    </lineage>
</organism>
<reference evidence="14" key="1">
    <citation type="journal article" date="2020" name="Stud. Mycol.">
        <title>101 Dothideomycetes genomes: a test case for predicting lifestyles and emergence of pathogens.</title>
        <authorList>
            <person name="Haridas S."/>
            <person name="Albert R."/>
            <person name="Binder M."/>
            <person name="Bloem J."/>
            <person name="Labutti K."/>
            <person name="Salamov A."/>
            <person name="Andreopoulos B."/>
            <person name="Baker S."/>
            <person name="Barry K."/>
            <person name="Bills G."/>
            <person name="Bluhm B."/>
            <person name="Cannon C."/>
            <person name="Castanera R."/>
            <person name="Culley D."/>
            <person name="Daum C."/>
            <person name="Ezra D."/>
            <person name="Gonzalez J."/>
            <person name="Henrissat B."/>
            <person name="Kuo A."/>
            <person name="Liang C."/>
            <person name="Lipzen A."/>
            <person name="Lutzoni F."/>
            <person name="Magnuson J."/>
            <person name="Mondo S."/>
            <person name="Nolan M."/>
            <person name="Ohm R."/>
            <person name="Pangilinan J."/>
            <person name="Park H.-J."/>
            <person name="Ramirez L."/>
            <person name="Alfaro M."/>
            <person name="Sun H."/>
            <person name="Tritt A."/>
            <person name="Yoshinaga Y."/>
            <person name="Zwiers L.-H."/>
            <person name="Turgeon B."/>
            <person name="Goodwin S."/>
            <person name="Spatafora J."/>
            <person name="Crous P."/>
            <person name="Grigoriev I."/>
        </authorList>
    </citation>
    <scope>NUCLEOTIDE SEQUENCE</scope>
    <source>
        <strain evidence="14">CBS 113979</strain>
    </source>
</reference>
<feature type="domain" description="Mediator complex subunit Med12" evidence="13">
    <location>
        <begin position="255"/>
        <end position="318"/>
    </location>
</feature>
<keyword evidence="7" id="KW-0010">Activator</keyword>
<evidence type="ECO:0000256" key="6">
    <source>
        <dbReference type="ARBA" id="ARBA00023015"/>
    </source>
</evidence>
<comment type="subcellular location">
    <subcellularLocation>
        <location evidence="1">Nucleus</location>
    </subcellularLocation>
</comment>
<accession>A0A6G1GPU2</accession>
<comment type="function">
    <text evidence="10">Component of the SRB8-11 complex. The SRB8-11 complex is a regulatory module of the Mediator complex which is itself involved in regulation of basal and activated RNA polymerase II-dependent transcription. The SRB8-11 complex may be involved in the transcriptional repression of a subset of genes regulated by Mediator. It may inhibit the association of the Mediator complex with RNA polymerase II to form the holoenzyme complex.</text>
</comment>
<keyword evidence="6" id="KW-0805">Transcription regulation</keyword>
<dbReference type="PANTHER" id="PTHR46567">
    <property type="entry name" value="MEDIATOR OF RNA POLYMERASE II TRANSCRIPTION SUBUNIT 12"/>
    <property type="match status" value="1"/>
</dbReference>
<evidence type="ECO:0000256" key="2">
    <source>
        <dbReference type="ARBA" id="ARBA00010289"/>
    </source>
</evidence>
<keyword evidence="5" id="KW-0678">Repressor</keyword>
<feature type="compositionally biased region" description="Polar residues" evidence="12">
    <location>
        <begin position="78"/>
        <end position="103"/>
    </location>
</feature>
<protein>
    <recommendedName>
        <fullName evidence="4">Mediator of RNA polymerase II transcription subunit 12</fullName>
    </recommendedName>
    <alternativeName>
        <fullName evidence="11">Mediator complex subunit 12</fullName>
    </alternativeName>
</protein>
<dbReference type="Proteomes" id="UP000800041">
    <property type="component" value="Unassembled WGS sequence"/>
</dbReference>
<dbReference type="Pfam" id="PF25326">
    <property type="entry name" value="ARM_SRB8"/>
    <property type="match status" value="1"/>
</dbReference>
<evidence type="ECO:0000256" key="9">
    <source>
        <dbReference type="ARBA" id="ARBA00023242"/>
    </source>
</evidence>
<evidence type="ECO:0000256" key="5">
    <source>
        <dbReference type="ARBA" id="ARBA00022491"/>
    </source>
</evidence>
<feature type="compositionally biased region" description="Low complexity" evidence="12">
    <location>
        <begin position="1464"/>
        <end position="1486"/>
    </location>
</feature>
<dbReference type="InterPro" id="IPR019035">
    <property type="entry name" value="Mediator_Med12"/>
</dbReference>
<feature type="region of interest" description="Disordered" evidence="12">
    <location>
        <begin position="1"/>
        <end position="151"/>
    </location>
</feature>
<evidence type="ECO:0000313" key="15">
    <source>
        <dbReference type="Proteomes" id="UP000800041"/>
    </source>
</evidence>
<keyword evidence="8" id="KW-0804">Transcription</keyword>
<dbReference type="PANTHER" id="PTHR46567:SF1">
    <property type="entry name" value="MEDIATOR OF RNA POLYMERASE II TRANSCRIPTION SUBUNIT 12"/>
    <property type="match status" value="1"/>
</dbReference>
<keyword evidence="9" id="KW-0539">Nucleus</keyword>
<feature type="compositionally biased region" description="Low complexity" evidence="12">
    <location>
        <begin position="62"/>
        <end position="72"/>
    </location>
</feature>
<evidence type="ECO:0000256" key="3">
    <source>
        <dbReference type="ARBA" id="ARBA00011629"/>
    </source>
</evidence>
<dbReference type="Pfam" id="PF09497">
    <property type="entry name" value="Med12"/>
    <property type="match status" value="1"/>
</dbReference>
<dbReference type="InterPro" id="IPR057344">
    <property type="entry name" value="ARM_SRB8"/>
</dbReference>
<proteinExistence type="inferred from homology"/>